<proteinExistence type="predicted"/>
<dbReference type="OrthoDB" id="8689648at2"/>
<sequence>MMRDVLMDSLFWTIVMPWFLFLGLFLVPKKPSWLRNYAFPGVFIAVGLGLVAGVAVGVGIFSIVLGLIAFAVCYEKPKASA</sequence>
<dbReference type="Proteomes" id="UP000245216">
    <property type="component" value="Unassembled WGS sequence"/>
</dbReference>
<comment type="caution">
    <text evidence="1">The sequence shown here is derived from an EMBL/GenBank/DDBJ whole genome shotgun (WGS) entry which is preliminary data.</text>
</comment>
<evidence type="ECO:0000313" key="1">
    <source>
        <dbReference type="EMBL" id="PWE15782.1"/>
    </source>
</evidence>
<dbReference type="EMBL" id="QEXO01000001">
    <property type="protein sequence ID" value="PWE15782.1"/>
    <property type="molecule type" value="Genomic_DNA"/>
</dbReference>
<dbReference type="KEGG" id="afa:UZ73_01745"/>
<gene>
    <name evidence="1" type="ORF">DF183_03360</name>
</gene>
<reference evidence="1 2" key="2">
    <citation type="submission" date="2018-05" db="EMBL/GenBank/DDBJ databases">
        <authorList>
            <person name="Lanie J.A."/>
            <person name="Ng W.-L."/>
            <person name="Kazmierczak K.M."/>
            <person name="Andrzejewski T.M."/>
            <person name="Davidsen T.M."/>
            <person name="Wayne K.J."/>
            <person name="Tettelin H."/>
            <person name="Glass J.I."/>
            <person name="Rusch D."/>
            <person name="Podicherti R."/>
            <person name="Tsui H.-C.T."/>
            <person name="Winkler M.E."/>
        </authorList>
    </citation>
    <scope>NUCLEOTIDE SEQUENCE [LARGE SCALE GENOMIC DNA]</scope>
    <source>
        <strain evidence="1 2">YBY</strain>
    </source>
</reference>
<reference evidence="1 2" key="1">
    <citation type="submission" date="2018-05" db="EMBL/GenBank/DDBJ databases">
        <title>Genome Sequence of an Efficient Indole-Degrading Bacterium, Alcaligenes sp.YBY.</title>
        <authorList>
            <person name="Yang B."/>
        </authorList>
    </citation>
    <scope>NUCLEOTIDE SEQUENCE [LARGE SCALE GENOMIC DNA]</scope>
    <source>
        <strain evidence="1 2">YBY</strain>
    </source>
</reference>
<protein>
    <submittedName>
        <fullName evidence="1">Uncharacterized protein</fullName>
    </submittedName>
</protein>
<name>A0A0A2N2I7_ALCFA</name>
<evidence type="ECO:0000313" key="2">
    <source>
        <dbReference type="Proteomes" id="UP000245216"/>
    </source>
</evidence>
<organism evidence="1 2">
    <name type="scientific">Alcaligenes faecalis</name>
    <dbReference type="NCBI Taxonomy" id="511"/>
    <lineage>
        <taxon>Bacteria</taxon>
        <taxon>Pseudomonadati</taxon>
        <taxon>Pseudomonadota</taxon>
        <taxon>Betaproteobacteria</taxon>
        <taxon>Burkholderiales</taxon>
        <taxon>Alcaligenaceae</taxon>
        <taxon>Alcaligenes</taxon>
    </lineage>
</organism>
<accession>A0A0A2N2I7</accession>
<dbReference type="AlphaFoldDB" id="A0A0A2N2I7"/>
<dbReference type="STRING" id="511.UZ73_01745"/>